<reference evidence="1 2" key="1">
    <citation type="submission" date="2020-07" db="EMBL/GenBank/DDBJ databases">
        <title>Sequencing the genomes of 1000 actinobacteria strains.</title>
        <authorList>
            <person name="Klenk H.-P."/>
        </authorList>
    </citation>
    <scope>NUCLEOTIDE SEQUENCE [LARGE SCALE GENOMIC DNA]</scope>
    <source>
        <strain evidence="1 2">DSM 41455</strain>
    </source>
</reference>
<dbReference type="Proteomes" id="UP000530403">
    <property type="component" value="Unassembled WGS sequence"/>
</dbReference>
<gene>
    <name evidence="1" type="ORF">HEB29_005414</name>
</gene>
<dbReference type="EMBL" id="JACCCF010000001">
    <property type="protein sequence ID" value="NYE44403.1"/>
    <property type="molecule type" value="Genomic_DNA"/>
</dbReference>
<sequence length="161" mass="16877">MTTEPVRKPVLDESAMPWAIGMIMAMTPCARRDAKRVLAVAAETAHLTPAAMAAAMVAGSRGAPVPAHVERALRGAMEAARTPALPSDAVRGVALLPSRARTEQVLTEFRKRQALLAAAPSDRSARQALDDAAYTLCVLLGRTTVRDAVDAAELHLAASSA</sequence>
<name>A0A7Y9HHM7_9ACTN</name>
<protein>
    <recommendedName>
        <fullName evidence="3">DUF5133 domain-containing protein</fullName>
    </recommendedName>
</protein>
<dbReference type="Pfam" id="PF17196">
    <property type="entry name" value="DUF5133"/>
    <property type="match status" value="1"/>
</dbReference>
<dbReference type="InterPro" id="IPR033457">
    <property type="entry name" value="DUF5133"/>
</dbReference>
<evidence type="ECO:0000313" key="1">
    <source>
        <dbReference type="EMBL" id="NYE44403.1"/>
    </source>
</evidence>
<dbReference type="AlphaFoldDB" id="A0A7Y9HHM7"/>
<dbReference type="RefSeq" id="WP_179764342.1">
    <property type="nucleotide sequence ID" value="NZ_BAAAUE010000022.1"/>
</dbReference>
<comment type="caution">
    <text evidence="1">The sequence shown here is derived from an EMBL/GenBank/DDBJ whole genome shotgun (WGS) entry which is preliminary data.</text>
</comment>
<proteinExistence type="predicted"/>
<evidence type="ECO:0000313" key="2">
    <source>
        <dbReference type="Proteomes" id="UP000530403"/>
    </source>
</evidence>
<accession>A0A7Y9HHM7</accession>
<organism evidence="1 2">
    <name type="scientific">Streptomyces fulvorobeus</name>
    <dbReference type="NCBI Taxonomy" id="284028"/>
    <lineage>
        <taxon>Bacteria</taxon>
        <taxon>Bacillati</taxon>
        <taxon>Actinomycetota</taxon>
        <taxon>Actinomycetes</taxon>
        <taxon>Kitasatosporales</taxon>
        <taxon>Streptomycetaceae</taxon>
        <taxon>Streptomyces</taxon>
    </lineage>
</organism>
<evidence type="ECO:0008006" key="3">
    <source>
        <dbReference type="Google" id="ProtNLM"/>
    </source>
</evidence>